<reference evidence="2" key="1">
    <citation type="submission" date="2010-06" db="EMBL/GenBank/DDBJ databases">
        <authorList>
            <person name="Jiang H."/>
            <person name="Abraham K."/>
            <person name="Ali S."/>
            <person name="Alsbrooks S.L."/>
            <person name="Anim B.N."/>
            <person name="Anosike U.S."/>
            <person name="Attaway T."/>
            <person name="Bandaranaike D.P."/>
            <person name="Battles P.K."/>
            <person name="Bell S.N."/>
            <person name="Bell A.V."/>
            <person name="Beltran B."/>
            <person name="Bickham C."/>
            <person name="Bustamante Y."/>
            <person name="Caleb T."/>
            <person name="Canada A."/>
            <person name="Cardenas V."/>
            <person name="Carter K."/>
            <person name="Chacko J."/>
            <person name="Chandrabose M.N."/>
            <person name="Chavez D."/>
            <person name="Chavez A."/>
            <person name="Chen L."/>
            <person name="Chu H.-S."/>
            <person name="Claassen K.J."/>
            <person name="Cockrell R."/>
            <person name="Collins M."/>
            <person name="Cooper J.A."/>
            <person name="Cree A."/>
            <person name="Curry S.M."/>
            <person name="Da Y."/>
            <person name="Dao M.D."/>
            <person name="Das B."/>
            <person name="Davila M.-L."/>
            <person name="Davy-Carroll L."/>
            <person name="Denson S."/>
            <person name="Dinh H."/>
            <person name="Ebong V.E."/>
            <person name="Edwards J.R."/>
            <person name="Egan A."/>
            <person name="El-Daye J."/>
            <person name="Escobedo L."/>
            <person name="Fernandez S."/>
            <person name="Fernando P.R."/>
            <person name="Flagg N."/>
            <person name="Forbes L.D."/>
            <person name="Fowler R.G."/>
            <person name="Fu Q."/>
            <person name="Gabisi R.A."/>
            <person name="Ganer J."/>
            <person name="Garbino Pronczuk A."/>
            <person name="Garcia R.M."/>
            <person name="Garner T."/>
            <person name="Garrett T.E."/>
            <person name="Gonzalez D.A."/>
            <person name="Hamid H."/>
            <person name="Hawkins E.S."/>
            <person name="Hirani K."/>
            <person name="Hogues M.E."/>
            <person name="Hollins B."/>
            <person name="Hsiao C.-H."/>
            <person name="Jabil R."/>
            <person name="James M.L."/>
            <person name="Jhangiani S.N."/>
            <person name="Johnson B."/>
            <person name="Johnson Q."/>
            <person name="Joshi V."/>
            <person name="Kalu J.B."/>
            <person name="Kam C."/>
            <person name="Kashfia A."/>
            <person name="Keebler J."/>
            <person name="Kisamo H."/>
            <person name="Kovar C.L."/>
            <person name="Lago L.A."/>
            <person name="Lai C.-Y."/>
            <person name="Laidlaw J."/>
            <person name="Lara F."/>
            <person name="Le T.-K."/>
            <person name="Lee S.L."/>
            <person name="Legall F.H."/>
            <person name="Lemon S.J."/>
            <person name="Lewis L.R."/>
            <person name="Li B."/>
            <person name="Liu Y."/>
            <person name="Liu Y.-S."/>
            <person name="Lopez J."/>
            <person name="Lozado R.J."/>
            <person name="Lu J."/>
            <person name="Madu R.C."/>
            <person name="Maheshwari M."/>
            <person name="Maheshwari R."/>
            <person name="Malloy K."/>
            <person name="Martinez E."/>
            <person name="Mathew T."/>
            <person name="Mercado I.C."/>
            <person name="Mercado C."/>
            <person name="Meyer B."/>
            <person name="Montgomery K."/>
            <person name="Morgan M.B."/>
            <person name="Munidasa M."/>
            <person name="Nazareth L.V."/>
            <person name="Nelson J."/>
            <person name="Ng B.M."/>
            <person name="Nguyen N.B."/>
            <person name="Nguyen P.Q."/>
            <person name="Nguyen T."/>
            <person name="Obregon M."/>
            <person name="Okwuonu G.O."/>
            <person name="Onwere C.G."/>
            <person name="Orozco G."/>
            <person name="Parra A."/>
            <person name="Patel S."/>
            <person name="Patil S."/>
            <person name="Perez A."/>
            <person name="Perez Y."/>
            <person name="Pham C."/>
            <person name="Primus E.L."/>
            <person name="Pu L.-L."/>
            <person name="Puazo M."/>
            <person name="Qin X."/>
            <person name="Quiroz J.B."/>
            <person name="Reese J."/>
            <person name="Richards S."/>
            <person name="Rives C.M."/>
            <person name="Robberts R."/>
            <person name="Ruiz S.J."/>
            <person name="Ruiz M.J."/>
            <person name="Santibanez J."/>
            <person name="Schneider B.W."/>
            <person name="Sisson I."/>
            <person name="Smith M."/>
            <person name="Sodergren E."/>
            <person name="Song X.-Z."/>
            <person name="Song B.B."/>
            <person name="Summersgill H."/>
            <person name="Thelus R."/>
            <person name="Thornton R.D."/>
            <person name="Trejos Z.Y."/>
            <person name="Usmani K."/>
            <person name="Vattathil S."/>
            <person name="Villasana D."/>
            <person name="Walker D.L."/>
            <person name="Wang S."/>
            <person name="Wang K."/>
            <person name="White C.S."/>
            <person name="Williams A.C."/>
            <person name="Williamson J."/>
            <person name="Wilson K."/>
            <person name="Woghiren I.O."/>
            <person name="Woodworth J.R."/>
            <person name="Worley K.C."/>
            <person name="Wright R.A."/>
            <person name="Wu W."/>
            <person name="Young L."/>
            <person name="Zhang L."/>
            <person name="Zhang J."/>
            <person name="Zhu Y."/>
            <person name="Muzny D.M."/>
            <person name="Weinstock G."/>
            <person name="Gibbs R.A."/>
        </authorList>
    </citation>
    <scope>NUCLEOTIDE SEQUENCE [LARGE SCALE GENOMIC DNA]</scope>
    <source>
        <strain evidence="2">LSR1</strain>
    </source>
</reference>
<dbReference type="GeneID" id="100573175"/>
<dbReference type="EnsemblMetazoa" id="XM_008182694.3">
    <property type="protein sequence ID" value="XP_008180916.3"/>
    <property type="gene ID" value="LOC100573175"/>
</dbReference>
<dbReference type="AlphaFoldDB" id="A0A8R2B456"/>
<accession>A0A8R2B456</accession>
<dbReference type="Proteomes" id="UP000007819">
    <property type="component" value="Chromosome X"/>
</dbReference>
<reference evidence="1" key="2">
    <citation type="submission" date="2022-06" db="UniProtKB">
        <authorList>
            <consortium name="EnsemblMetazoa"/>
        </authorList>
    </citation>
    <scope>IDENTIFICATION</scope>
</reference>
<sequence>MSFFTWRLPADNIRTGKTLFRYVLVQFLRRHNIMIATIMIYELMFTCVIFAEVGTMPVGQLNQLTNFKPASLVDHNPTAVIPPPNLDISDKIDVKKLLGMLHILNEDKSAQVSETTSLPSSTVMNVVHDFDYSKEYKVDEDSSKNQVTDLTILNTVYDRVSEHIKSVYETIQKNYDVLMKLNILKGMLMMGDNSIQSKGSTPWIKYMSKYKNIVNSY</sequence>
<dbReference type="RefSeq" id="XP_008180916.3">
    <property type="nucleotide sequence ID" value="XM_008182694.3"/>
</dbReference>
<evidence type="ECO:0000313" key="2">
    <source>
        <dbReference type="Proteomes" id="UP000007819"/>
    </source>
</evidence>
<evidence type="ECO:0000313" key="1">
    <source>
        <dbReference type="EnsemblMetazoa" id="XP_008180916.3"/>
    </source>
</evidence>
<protein>
    <submittedName>
        <fullName evidence="1">Uncharacterized protein</fullName>
    </submittedName>
</protein>
<organism evidence="1 2">
    <name type="scientific">Acyrthosiphon pisum</name>
    <name type="common">Pea aphid</name>
    <dbReference type="NCBI Taxonomy" id="7029"/>
    <lineage>
        <taxon>Eukaryota</taxon>
        <taxon>Metazoa</taxon>
        <taxon>Ecdysozoa</taxon>
        <taxon>Arthropoda</taxon>
        <taxon>Hexapoda</taxon>
        <taxon>Insecta</taxon>
        <taxon>Pterygota</taxon>
        <taxon>Neoptera</taxon>
        <taxon>Paraneoptera</taxon>
        <taxon>Hemiptera</taxon>
        <taxon>Sternorrhyncha</taxon>
        <taxon>Aphidomorpha</taxon>
        <taxon>Aphidoidea</taxon>
        <taxon>Aphididae</taxon>
        <taxon>Macrosiphini</taxon>
        <taxon>Acyrthosiphon</taxon>
    </lineage>
</organism>
<dbReference type="KEGG" id="api:100573175"/>
<name>A0A8R2B456_ACYPI</name>
<proteinExistence type="predicted"/>
<keyword evidence="2" id="KW-1185">Reference proteome</keyword>
<dbReference type="OrthoDB" id="6620453at2759"/>